<gene>
    <name evidence="2" type="ORF">JG688_00012559</name>
</gene>
<evidence type="ECO:0000313" key="2">
    <source>
        <dbReference type="EMBL" id="KAG6954012.1"/>
    </source>
</evidence>
<reference evidence="2" key="1">
    <citation type="submission" date="2021-01" db="EMBL/GenBank/DDBJ databases">
        <title>Phytophthora aleatoria, a newly-described species from Pinus radiata is distinct from Phytophthora cactorum isolates based on comparative genomics.</title>
        <authorList>
            <person name="Mcdougal R."/>
            <person name="Panda P."/>
            <person name="Williams N."/>
            <person name="Studholme D.J."/>
        </authorList>
    </citation>
    <scope>NUCLEOTIDE SEQUENCE</scope>
    <source>
        <strain evidence="2">NZFS 4037</strain>
    </source>
</reference>
<protein>
    <submittedName>
        <fullName evidence="2">Uncharacterized protein</fullName>
    </submittedName>
</protein>
<feature type="region of interest" description="Disordered" evidence="1">
    <location>
        <begin position="29"/>
        <end position="52"/>
    </location>
</feature>
<name>A0A8J5M1W0_9STRA</name>
<dbReference type="AlphaFoldDB" id="A0A8J5M1W0"/>
<organism evidence="2 3">
    <name type="scientific">Phytophthora aleatoria</name>
    <dbReference type="NCBI Taxonomy" id="2496075"/>
    <lineage>
        <taxon>Eukaryota</taxon>
        <taxon>Sar</taxon>
        <taxon>Stramenopiles</taxon>
        <taxon>Oomycota</taxon>
        <taxon>Peronosporomycetes</taxon>
        <taxon>Peronosporales</taxon>
        <taxon>Peronosporaceae</taxon>
        <taxon>Phytophthora</taxon>
    </lineage>
</organism>
<keyword evidence="3" id="KW-1185">Reference proteome</keyword>
<dbReference type="EMBL" id="JAENGY010000980">
    <property type="protein sequence ID" value="KAG6954012.1"/>
    <property type="molecule type" value="Genomic_DNA"/>
</dbReference>
<sequence>MNGPSRAHPRLVHNIREGANALHAHPLSTMGAVSQPGNSRLLPSFQVGSRHP</sequence>
<evidence type="ECO:0000313" key="3">
    <source>
        <dbReference type="Proteomes" id="UP000709295"/>
    </source>
</evidence>
<comment type="caution">
    <text evidence="2">The sequence shown here is derived from an EMBL/GenBank/DDBJ whole genome shotgun (WGS) entry which is preliminary data.</text>
</comment>
<accession>A0A8J5M1W0</accession>
<proteinExistence type="predicted"/>
<dbReference type="Proteomes" id="UP000709295">
    <property type="component" value="Unassembled WGS sequence"/>
</dbReference>
<evidence type="ECO:0000256" key="1">
    <source>
        <dbReference type="SAM" id="MobiDB-lite"/>
    </source>
</evidence>